<proteinExistence type="predicted"/>
<dbReference type="EMBL" id="BOMS01000133">
    <property type="protein sequence ID" value="GIE71777.1"/>
    <property type="molecule type" value="Genomic_DNA"/>
</dbReference>
<dbReference type="Proteomes" id="UP000624709">
    <property type="component" value="Unassembled WGS sequence"/>
</dbReference>
<gene>
    <name evidence="3" type="ORF">Apa02nite_078850</name>
</gene>
<accession>A0ABQ4BM69</accession>
<evidence type="ECO:0000313" key="3">
    <source>
        <dbReference type="EMBL" id="GIE71777.1"/>
    </source>
</evidence>
<sequence length="328" mass="34931">MDLWDMTKLLFRRWYLSLPMLLVTLVLVGVAAVTVKPDYSAVGHIQFIPPVGTTAKDGSKNPIDNPWWELGYEALANATVIDVTKKSVLEDMVKDGLSDNITVTIDQVPLFGIEAVGDSPEQATQTVQYVQKAIADAVARRQETLRVAKSQTITMLELDDGSEVTVKNSKIMRVMVVAGGLGLLLTAGFTIGVDALLRARARRRNEDDEPETVGSAVGAASLDGRNGTSVPPSFEATQTVIHPRATQSPRSTPAPGKSEPARPANGNNNGNGGGAPAQRRGSSDGTYRSNQGSGPAADPRLEQAPADATIVLPPWGGGKRDDKKAERR</sequence>
<evidence type="ECO:0000256" key="2">
    <source>
        <dbReference type="SAM" id="Phobius"/>
    </source>
</evidence>
<evidence type="ECO:0008006" key="5">
    <source>
        <dbReference type="Google" id="ProtNLM"/>
    </source>
</evidence>
<keyword evidence="4" id="KW-1185">Reference proteome</keyword>
<comment type="caution">
    <text evidence="3">The sequence shown here is derived from an EMBL/GenBank/DDBJ whole genome shotgun (WGS) entry which is preliminary data.</text>
</comment>
<feature type="compositionally biased region" description="Polar residues" evidence="1">
    <location>
        <begin position="226"/>
        <end position="251"/>
    </location>
</feature>
<reference evidence="3 4" key="1">
    <citation type="submission" date="2021-01" db="EMBL/GenBank/DDBJ databases">
        <title>Whole genome shotgun sequence of Actinoplanes palleronii NBRC 14916.</title>
        <authorList>
            <person name="Komaki H."/>
            <person name="Tamura T."/>
        </authorList>
    </citation>
    <scope>NUCLEOTIDE SEQUENCE [LARGE SCALE GENOMIC DNA]</scope>
    <source>
        <strain evidence="3 4">NBRC 14916</strain>
    </source>
</reference>
<evidence type="ECO:0000313" key="4">
    <source>
        <dbReference type="Proteomes" id="UP000624709"/>
    </source>
</evidence>
<dbReference type="RefSeq" id="WP_203829575.1">
    <property type="nucleotide sequence ID" value="NZ_BAAATY010000044.1"/>
</dbReference>
<feature type="transmembrane region" description="Helical" evidence="2">
    <location>
        <begin position="174"/>
        <end position="197"/>
    </location>
</feature>
<protein>
    <recommendedName>
        <fullName evidence="5">Capsular polysaccharide biosynthesis protein</fullName>
    </recommendedName>
</protein>
<feature type="compositionally biased region" description="Basic and acidic residues" evidence="1">
    <location>
        <begin position="318"/>
        <end position="328"/>
    </location>
</feature>
<name>A0ABQ4BM69_9ACTN</name>
<feature type="region of interest" description="Disordered" evidence="1">
    <location>
        <begin position="203"/>
        <end position="328"/>
    </location>
</feature>
<keyword evidence="2" id="KW-0812">Transmembrane</keyword>
<keyword evidence="2" id="KW-1133">Transmembrane helix</keyword>
<keyword evidence="2" id="KW-0472">Membrane</keyword>
<organism evidence="3 4">
    <name type="scientific">Actinoplanes palleronii</name>
    <dbReference type="NCBI Taxonomy" id="113570"/>
    <lineage>
        <taxon>Bacteria</taxon>
        <taxon>Bacillati</taxon>
        <taxon>Actinomycetota</taxon>
        <taxon>Actinomycetes</taxon>
        <taxon>Micromonosporales</taxon>
        <taxon>Micromonosporaceae</taxon>
        <taxon>Actinoplanes</taxon>
    </lineage>
</organism>
<feature type="compositionally biased region" description="Polar residues" evidence="1">
    <location>
        <begin position="283"/>
        <end position="293"/>
    </location>
</feature>
<evidence type="ECO:0000256" key="1">
    <source>
        <dbReference type="SAM" id="MobiDB-lite"/>
    </source>
</evidence>